<dbReference type="STRING" id="361279.SAMN05421663_101516"/>
<evidence type="ECO:0000313" key="10">
    <source>
        <dbReference type="EMBL" id="SDC15180.1"/>
    </source>
</evidence>
<dbReference type="NCBIfam" id="TIGR01728">
    <property type="entry name" value="SsuA_fam"/>
    <property type="match status" value="1"/>
</dbReference>
<evidence type="ECO:0000256" key="1">
    <source>
        <dbReference type="ARBA" id="ARBA00004418"/>
    </source>
</evidence>
<evidence type="ECO:0000256" key="5">
    <source>
        <dbReference type="ARBA" id="ARBA00023139"/>
    </source>
</evidence>
<proteinExistence type="inferred from homology"/>
<keyword evidence="11" id="KW-1185">Reference proteome</keyword>
<evidence type="ECO:0000256" key="3">
    <source>
        <dbReference type="ARBA" id="ARBA00022448"/>
    </source>
</evidence>
<dbReference type="OrthoDB" id="286202at2"/>
<feature type="domain" description="Solute-binding protein family 3/N-terminal" evidence="9">
    <location>
        <begin position="39"/>
        <end position="254"/>
    </location>
</feature>
<dbReference type="GO" id="GO:0042626">
    <property type="term" value="F:ATPase-coupled transmembrane transporter activity"/>
    <property type="evidence" value="ECO:0007669"/>
    <property type="project" value="InterPro"/>
</dbReference>
<dbReference type="PANTHER" id="PTHR30024">
    <property type="entry name" value="ALIPHATIC SULFONATES-BINDING PROTEIN-RELATED"/>
    <property type="match status" value="1"/>
</dbReference>
<dbReference type="AlphaFoldDB" id="A0A1G6J8U8"/>
<dbReference type="RefSeq" id="WP_093725649.1">
    <property type="nucleotide sequence ID" value="NZ_FMZB01000001.1"/>
</dbReference>
<evidence type="ECO:0000313" key="11">
    <source>
        <dbReference type="Proteomes" id="UP000198666"/>
    </source>
</evidence>
<comment type="function">
    <text evidence="7">Part of a binding-protein-dependent transport system for aliphatic sulfonates. Putative binding protein.</text>
</comment>
<dbReference type="InterPro" id="IPR001638">
    <property type="entry name" value="Solute-binding_3/MltF_N"/>
</dbReference>
<dbReference type="InterPro" id="IPR010067">
    <property type="entry name" value="ABC_SsuA_sub-bd"/>
</dbReference>
<organism evidence="10 11">
    <name type="scientific">Terribacillus halophilus</name>
    <dbReference type="NCBI Taxonomy" id="361279"/>
    <lineage>
        <taxon>Bacteria</taxon>
        <taxon>Bacillati</taxon>
        <taxon>Bacillota</taxon>
        <taxon>Bacilli</taxon>
        <taxon>Bacillales</taxon>
        <taxon>Bacillaceae</taxon>
        <taxon>Terribacillus</taxon>
    </lineage>
</organism>
<evidence type="ECO:0000256" key="6">
    <source>
        <dbReference type="ARBA" id="ARBA00023288"/>
    </source>
</evidence>
<comment type="similarity">
    <text evidence="2">Belongs to the bacterial solute-binding protein SsuA/TauA family.</text>
</comment>
<evidence type="ECO:0000256" key="2">
    <source>
        <dbReference type="ARBA" id="ARBA00010742"/>
    </source>
</evidence>
<keyword evidence="4" id="KW-0732">Signal</keyword>
<protein>
    <recommendedName>
        <fullName evidence="8">Putative aliphatic sulfonates-binding protein</fullName>
    </recommendedName>
</protein>
<dbReference type="Proteomes" id="UP000198666">
    <property type="component" value="Unassembled WGS sequence"/>
</dbReference>
<gene>
    <name evidence="10" type="ORF">SAMN05421663_101516</name>
</gene>
<keyword evidence="6" id="KW-0449">Lipoprotein</keyword>
<evidence type="ECO:0000256" key="8">
    <source>
        <dbReference type="ARBA" id="ARBA00070228"/>
    </source>
</evidence>
<dbReference type="InterPro" id="IPR015168">
    <property type="entry name" value="SsuA/THI5"/>
</dbReference>
<reference evidence="11" key="1">
    <citation type="submission" date="2016-10" db="EMBL/GenBank/DDBJ databases">
        <authorList>
            <person name="Varghese N."/>
            <person name="Submissions S."/>
        </authorList>
    </citation>
    <scope>NUCLEOTIDE SEQUENCE [LARGE SCALE GENOMIC DNA]</scope>
    <source>
        <strain evidence="11">DSM 21620</strain>
    </source>
</reference>
<dbReference type="GO" id="GO:0042597">
    <property type="term" value="C:periplasmic space"/>
    <property type="evidence" value="ECO:0007669"/>
    <property type="project" value="UniProtKB-SubCell"/>
</dbReference>
<dbReference type="GO" id="GO:0016020">
    <property type="term" value="C:membrane"/>
    <property type="evidence" value="ECO:0007669"/>
    <property type="project" value="InterPro"/>
</dbReference>
<dbReference type="Gene3D" id="3.40.190.10">
    <property type="entry name" value="Periplasmic binding protein-like II"/>
    <property type="match status" value="2"/>
</dbReference>
<dbReference type="PROSITE" id="PS51257">
    <property type="entry name" value="PROKAR_LIPOPROTEIN"/>
    <property type="match status" value="1"/>
</dbReference>
<comment type="subcellular location">
    <subcellularLocation>
        <location evidence="1">Periplasm</location>
    </subcellularLocation>
</comment>
<keyword evidence="5" id="KW-0564">Palmitate</keyword>
<dbReference type="SUPFAM" id="SSF53850">
    <property type="entry name" value="Periplasmic binding protein-like II"/>
    <property type="match status" value="1"/>
</dbReference>
<accession>A0A1G6J8U8</accession>
<evidence type="ECO:0000256" key="4">
    <source>
        <dbReference type="ARBA" id="ARBA00022729"/>
    </source>
</evidence>
<dbReference type="EMBL" id="FMZB01000001">
    <property type="protein sequence ID" value="SDC15180.1"/>
    <property type="molecule type" value="Genomic_DNA"/>
</dbReference>
<dbReference type="FunFam" id="3.40.190.10:FF:000050">
    <property type="entry name" value="Sulfonate ABC transporter substrate-binding protein"/>
    <property type="match status" value="1"/>
</dbReference>
<dbReference type="SMART" id="SM00062">
    <property type="entry name" value="PBPb"/>
    <property type="match status" value="1"/>
</dbReference>
<keyword evidence="3" id="KW-0813">Transport</keyword>
<sequence length="333" mass="36633">MNKIPLIDKRSLLALLSVFVIVFLTACGNSSSASGDLKQIRLDYAYYSPASLVIKNKGWAEEAFKDQDIEVTWTLSQGSNKALEFLNSNSVDFGSTAGSAALLAKANGNPIKGVYLASKPEWTALVTAKDSDIKDPADLKGKKVAATVGTDPYIFLQRSLQEAGLDEQDVEIVNLQHADGASALLSGDVDAWAGLDPHMAKLELENDTQLFYRNEDFNTYNFLNVREEFAENHPEAVKEVLKLYDKARAWIEENPEETAEIVAKEANISQEVAAKQLERNDFSEAVPGDTQREILHSSGAVLEKANLWKGNKDVAETVDSYIEPKFAQELGEE</sequence>
<evidence type="ECO:0000259" key="9">
    <source>
        <dbReference type="SMART" id="SM00062"/>
    </source>
</evidence>
<evidence type="ECO:0000256" key="7">
    <source>
        <dbReference type="ARBA" id="ARBA00055538"/>
    </source>
</evidence>
<dbReference type="Pfam" id="PF09084">
    <property type="entry name" value="NMT1"/>
    <property type="match status" value="1"/>
</dbReference>
<name>A0A1G6J8U8_9BACI</name>
<dbReference type="PANTHER" id="PTHR30024:SF21">
    <property type="entry name" value="ABC TRANSPORTER SUBSTRATE-BINDING PROTEIN"/>
    <property type="match status" value="1"/>
</dbReference>